<dbReference type="GO" id="GO:0046872">
    <property type="term" value="F:metal ion binding"/>
    <property type="evidence" value="ECO:0007669"/>
    <property type="project" value="InterPro"/>
</dbReference>
<dbReference type="PANTHER" id="PTHR11851">
    <property type="entry name" value="METALLOPROTEASE"/>
    <property type="match status" value="1"/>
</dbReference>
<feature type="region of interest" description="Disordered" evidence="1">
    <location>
        <begin position="439"/>
        <end position="465"/>
    </location>
</feature>
<organism evidence="5">
    <name type="scientific">uncultured Thiotrichaceae bacterium</name>
    <dbReference type="NCBI Taxonomy" id="298394"/>
    <lineage>
        <taxon>Bacteria</taxon>
        <taxon>Pseudomonadati</taxon>
        <taxon>Pseudomonadota</taxon>
        <taxon>Gammaproteobacteria</taxon>
        <taxon>Thiotrichales</taxon>
        <taxon>Thiotrichaceae</taxon>
        <taxon>environmental samples</taxon>
    </lineage>
</organism>
<dbReference type="AlphaFoldDB" id="A0A6S6UMI3"/>
<name>A0A6S6UMI3_9GAMM</name>
<accession>A0A6S6UMI3</accession>
<dbReference type="Pfam" id="PF00675">
    <property type="entry name" value="Peptidase_M16"/>
    <property type="match status" value="1"/>
</dbReference>
<feature type="domain" description="Peptidase M16 N-terminal" evidence="3">
    <location>
        <begin position="48"/>
        <end position="185"/>
    </location>
</feature>
<dbReference type="InterPro" id="IPR011765">
    <property type="entry name" value="Pept_M16_N"/>
</dbReference>
<feature type="chain" id="PRO_5027649891" evidence="2">
    <location>
        <begin position="30"/>
        <end position="465"/>
    </location>
</feature>
<protein>
    <submittedName>
        <fullName evidence="5">FIG015287: Zinc protease</fullName>
    </submittedName>
</protein>
<dbReference type="InterPro" id="IPR011249">
    <property type="entry name" value="Metalloenz_LuxS/M16"/>
</dbReference>
<reference evidence="5" key="1">
    <citation type="submission" date="2020-01" db="EMBL/GenBank/DDBJ databases">
        <authorList>
            <person name="Meier V. D."/>
            <person name="Meier V D."/>
        </authorList>
    </citation>
    <scope>NUCLEOTIDE SEQUENCE</scope>
    <source>
        <strain evidence="5">HLG_WM_MAG_09</strain>
    </source>
</reference>
<dbReference type="InterPro" id="IPR050361">
    <property type="entry name" value="MPP/UQCRC_Complex"/>
</dbReference>
<keyword evidence="5" id="KW-0645">Protease</keyword>
<dbReference type="EMBL" id="CACVAT010000614">
    <property type="protein sequence ID" value="CAA6830670.1"/>
    <property type="molecule type" value="Genomic_DNA"/>
</dbReference>
<keyword evidence="5" id="KW-0378">Hydrolase</keyword>
<evidence type="ECO:0000259" key="4">
    <source>
        <dbReference type="Pfam" id="PF05193"/>
    </source>
</evidence>
<evidence type="ECO:0000256" key="2">
    <source>
        <dbReference type="SAM" id="SignalP"/>
    </source>
</evidence>
<dbReference type="InterPro" id="IPR007863">
    <property type="entry name" value="Peptidase_M16_C"/>
</dbReference>
<gene>
    <name evidence="5" type="ORF">HELGO_WM26383</name>
</gene>
<dbReference type="Gene3D" id="3.30.830.10">
    <property type="entry name" value="Metalloenzyme, LuxS/M16 peptidase-like"/>
    <property type="match status" value="2"/>
</dbReference>
<feature type="domain" description="Peptidase M16 C-terminal" evidence="4">
    <location>
        <begin position="198"/>
        <end position="372"/>
    </location>
</feature>
<dbReference type="Pfam" id="PF05193">
    <property type="entry name" value="Peptidase_M16_C"/>
    <property type="match status" value="1"/>
</dbReference>
<evidence type="ECO:0000256" key="1">
    <source>
        <dbReference type="SAM" id="MobiDB-lite"/>
    </source>
</evidence>
<evidence type="ECO:0000259" key="3">
    <source>
        <dbReference type="Pfam" id="PF00675"/>
    </source>
</evidence>
<keyword evidence="2" id="KW-0732">Signal</keyword>
<proteinExistence type="predicted"/>
<dbReference type="GO" id="GO:0006508">
    <property type="term" value="P:proteolysis"/>
    <property type="evidence" value="ECO:0007669"/>
    <property type="project" value="UniProtKB-KW"/>
</dbReference>
<dbReference type="SUPFAM" id="SSF63411">
    <property type="entry name" value="LuxS/MPP-like metallohydrolase"/>
    <property type="match status" value="2"/>
</dbReference>
<feature type="signal peptide" evidence="2">
    <location>
        <begin position="1"/>
        <end position="29"/>
    </location>
</feature>
<sequence>MKILKRFSRFFQAAMTCGVLLVLAPSVFAGPDIKTWTTENGLRVYYVAAPQLPMLDIRLTFAGGAVRDGDQYGLAMMTSSSMNDGAGGLSADELAEAFESVGAIYSGGSARDMAWFSLRTLTLEAEMKTALDTWLKVLSQPEFPEKEFKNAQKLTMVGLQSAKQSPAALGNEAFMKGLYGDHPYGAPEDGTEESINALTPDDLRAFAKQYYVARNGVLAIVGAVDREQAEALAEQVSAVLEEGQRAAKVPEVKPLEAAKTIHIPFPSQQAHIMMGQPGSKRGDEDYFSLYLGNHIMGGSGFTSRLTKEIRDERGLSYSVYSYFGPMEQFGPFQIGLQTKLSQTDEALQVVKDTLNTYRAEGPSGNELGAAKKDITGGFPLRTASNSDIISYLAMIGFYDLPLNYLDAFTGKVDAVTQEQIVDAFQRRLDPDKMLTVIVGGEEKTDEAEAVDTESTSSEEAKPASE</sequence>
<dbReference type="PANTHER" id="PTHR11851:SF224">
    <property type="entry name" value="PROCESSING PROTEASE"/>
    <property type="match status" value="1"/>
</dbReference>
<evidence type="ECO:0000313" key="5">
    <source>
        <dbReference type="EMBL" id="CAA6830670.1"/>
    </source>
</evidence>
<dbReference type="GO" id="GO:0008233">
    <property type="term" value="F:peptidase activity"/>
    <property type="evidence" value="ECO:0007669"/>
    <property type="project" value="UniProtKB-KW"/>
</dbReference>